<evidence type="ECO:0000313" key="6">
    <source>
        <dbReference type="EMBL" id="MFA9462576.1"/>
    </source>
</evidence>
<keyword evidence="7" id="KW-1185">Reference proteome</keyword>
<dbReference type="Pfam" id="PF13005">
    <property type="entry name" value="zf-IS66"/>
    <property type="match status" value="1"/>
</dbReference>
<sequence>MATEPETLPDDPEQLKALVRSYKAETERLQEMLNILRAKQFGPTSEKAVDQYALFDEAEVETAEEGPSEAVEVPGHTRTKRGRKPLPDNLPREEIVHDLPDEDKVCAEDGAALERIGEEVAEQLDVIPAKVQVLRHVRPKYACPCCEDTGVHTPAMPPQPIPGSIASPGLLAHVATAKYVDGLPLYRMATILERAGVDLPRATLAHWMVRMGEAVQPLVNLLGDALEAGPVLQMDETPVQVLKERGKKATSQSYMWIQKGGPPGKPAIRFRYAPTRGHEVPKRLLADFHGYLQTDGYSAYGTALAGRDDVVAVGCWAHARRPFDEAIKAHGKKKAKKAGHARQGLDYIQQLYAIERQARDQGLDAAARYRLRQDQAKPLLDEMRAWLDEALTAVPPKSATGKALHYLAGQWERLVRYLGDGRIPIDNNGAENAIRPFVLGRKNWLFSNSIAGATASANLYSLVETAKANGHEPYAYLRHLFKELPATDSAEAYEALLPWNLDPKTLQSAPQAAIDG</sequence>
<dbReference type="InterPro" id="IPR004291">
    <property type="entry name" value="Transposase_IS66_central"/>
</dbReference>
<evidence type="ECO:0000259" key="5">
    <source>
        <dbReference type="Pfam" id="PF13817"/>
    </source>
</evidence>
<evidence type="ECO:0000256" key="1">
    <source>
        <dbReference type="SAM" id="MobiDB-lite"/>
    </source>
</evidence>
<name>A0ABV4U2B3_9GAMM</name>
<feature type="domain" description="Transposase IS66 zinc-finger binding" evidence="3">
    <location>
        <begin position="103"/>
        <end position="147"/>
    </location>
</feature>
<dbReference type="Pfam" id="PF13817">
    <property type="entry name" value="DDE_Tnp_IS66_C"/>
    <property type="match status" value="1"/>
</dbReference>
<dbReference type="InterPro" id="IPR024474">
    <property type="entry name" value="Znf_dom_IS66"/>
</dbReference>
<dbReference type="InterPro" id="IPR039552">
    <property type="entry name" value="IS66_C"/>
</dbReference>
<evidence type="ECO:0000259" key="3">
    <source>
        <dbReference type="Pfam" id="PF13005"/>
    </source>
</evidence>
<feature type="domain" description="Transposase IS66 C-terminal" evidence="5">
    <location>
        <begin position="461"/>
        <end position="499"/>
    </location>
</feature>
<reference evidence="6 7" key="1">
    <citation type="submission" date="2024-08" db="EMBL/GenBank/DDBJ databases">
        <title>Whole-genome sequencing of halo(alkali)philic microorganisms from hypersaline lakes.</title>
        <authorList>
            <person name="Sorokin D.Y."/>
            <person name="Merkel A.Y."/>
            <person name="Messina E."/>
            <person name="Yakimov M."/>
        </authorList>
    </citation>
    <scope>NUCLEOTIDE SEQUENCE [LARGE SCALE GENOMIC DNA]</scope>
    <source>
        <strain evidence="6 7">Cl-TMA</strain>
    </source>
</reference>
<dbReference type="NCBIfam" id="NF033517">
    <property type="entry name" value="transpos_IS66"/>
    <property type="match status" value="1"/>
</dbReference>
<feature type="domain" description="Transposase TnpC homeodomain" evidence="4">
    <location>
        <begin position="28"/>
        <end position="95"/>
    </location>
</feature>
<comment type="caution">
    <text evidence="6">The sequence shown here is derived from an EMBL/GenBank/DDBJ whole genome shotgun (WGS) entry which is preliminary data.</text>
</comment>
<dbReference type="Pfam" id="PF03050">
    <property type="entry name" value="DDE_Tnp_IS66"/>
    <property type="match status" value="1"/>
</dbReference>
<dbReference type="PANTHER" id="PTHR33678:SF1">
    <property type="entry name" value="BLL1576 PROTEIN"/>
    <property type="match status" value="1"/>
</dbReference>
<evidence type="ECO:0000313" key="7">
    <source>
        <dbReference type="Proteomes" id="UP001575181"/>
    </source>
</evidence>
<dbReference type="InterPro" id="IPR024463">
    <property type="entry name" value="Transposase_TnpC_homeodom"/>
</dbReference>
<evidence type="ECO:0000259" key="2">
    <source>
        <dbReference type="Pfam" id="PF03050"/>
    </source>
</evidence>
<accession>A0ABV4U2B3</accession>
<dbReference type="EMBL" id="JBGUAW010000019">
    <property type="protein sequence ID" value="MFA9462576.1"/>
    <property type="molecule type" value="Genomic_DNA"/>
</dbReference>
<protein>
    <submittedName>
        <fullName evidence="6">IS66 family transposase</fullName>
    </submittedName>
</protein>
<dbReference type="PANTHER" id="PTHR33678">
    <property type="entry name" value="BLL1576 PROTEIN"/>
    <property type="match status" value="1"/>
</dbReference>
<dbReference type="RefSeq" id="WP_373657365.1">
    <property type="nucleotide sequence ID" value="NZ_JBGUAW010000019.1"/>
</dbReference>
<proteinExistence type="predicted"/>
<evidence type="ECO:0000259" key="4">
    <source>
        <dbReference type="Pfam" id="PF13007"/>
    </source>
</evidence>
<organism evidence="6 7">
    <name type="scientific">Thiohalorhabdus methylotrophus</name>
    <dbReference type="NCBI Taxonomy" id="3242694"/>
    <lineage>
        <taxon>Bacteria</taxon>
        <taxon>Pseudomonadati</taxon>
        <taxon>Pseudomonadota</taxon>
        <taxon>Gammaproteobacteria</taxon>
        <taxon>Thiohalorhabdales</taxon>
        <taxon>Thiohalorhabdaceae</taxon>
        <taxon>Thiohalorhabdus</taxon>
    </lineage>
</organism>
<feature type="region of interest" description="Disordered" evidence="1">
    <location>
        <begin position="60"/>
        <end position="91"/>
    </location>
</feature>
<dbReference type="Pfam" id="PF13007">
    <property type="entry name" value="LZ_Tnp_IS66"/>
    <property type="match status" value="1"/>
</dbReference>
<dbReference type="Proteomes" id="UP001575181">
    <property type="component" value="Unassembled WGS sequence"/>
</dbReference>
<gene>
    <name evidence="6" type="ORF">ACERLL_17365</name>
</gene>
<feature type="domain" description="Transposase IS66 central" evidence="2">
    <location>
        <begin position="164"/>
        <end position="454"/>
    </location>
</feature>
<dbReference type="InterPro" id="IPR052344">
    <property type="entry name" value="Transposase-related"/>
</dbReference>